<keyword evidence="5" id="KW-0012">Acyltransferase</keyword>
<comment type="catalytic activity">
    <reaction evidence="7">
        <text>N-acetyl-alpha-D-glucosamine 1-phosphate + UTP + H(+) = UDP-N-acetyl-alpha-D-glucosamine + diphosphate</text>
        <dbReference type="Rhea" id="RHEA:13509"/>
        <dbReference type="ChEBI" id="CHEBI:15378"/>
        <dbReference type="ChEBI" id="CHEBI:33019"/>
        <dbReference type="ChEBI" id="CHEBI:46398"/>
        <dbReference type="ChEBI" id="CHEBI:57705"/>
        <dbReference type="ChEBI" id="CHEBI:57776"/>
        <dbReference type="EC" id="2.7.7.23"/>
    </reaction>
</comment>
<dbReference type="PANTHER" id="PTHR43584:SF3">
    <property type="entry name" value="BIFUNCTIONAL PROTEIN GLMU"/>
    <property type="match status" value="1"/>
</dbReference>
<evidence type="ECO:0000256" key="2">
    <source>
        <dbReference type="ARBA" id="ARBA00007947"/>
    </source>
</evidence>
<dbReference type="Gene3D" id="3.90.550.10">
    <property type="entry name" value="Spore Coat Polysaccharide Biosynthesis Protein SpsA, Chain A"/>
    <property type="match status" value="1"/>
</dbReference>
<dbReference type="InterPro" id="IPR050065">
    <property type="entry name" value="GlmU-like"/>
</dbReference>
<accession>A0A8J6N8Q1</accession>
<dbReference type="PANTHER" id="PTHR43584">
    <property type="entry name" value="NUCLEOTIDYL TRANSFERASE"/>
    <property type="match status" value="1"/>
</dbReference>
<dbReference type="Proteomes" id="UP000603545">
    <property type="component" value="Unassembled WGS sequence"/>
</dbReference>
<feature type="domain" description="MobA-like NTP transferase" evidence="9">
    <location>
        <begin position="10"/>
        <end position="138"/>
    </location>
</feature>
<comment type="similarity">
    <text evidence="1">In the C-terminal section; belongs to the transferase hexapeptide repeat family.</text>
</comment>
<keyword evidence="4" id="KW-0548">Nucleotidyltransferase</keyword>
<proteinExistence type="inferred from homology"/>
<protein>
    <submittedName>
        <fullName evidence="10">NTP transferase domain-containing protein</fullName>
    </submittedName>
</protein>
<keyword evidence="3 10" id="KW-0808">Transferase</keyword>
<dbReference type="GO" id="GO:0003977">
    <property type="term" value="F:UDP-N-acetylglucosamine diphosphorylase activity"/>
    <property type="evidence" value="ECO:0007669"/>
    <property type="project" value="UniProtKB-EC"/>
</dbReference>
<dbReference type="AlphaFoldDB" id="A0A8J6N8Q1"/>
<dbReference type="EMBL" id="JACNLL010000065">
    <property type="protein sequence ID" value="MBC8199841.1"/>
    <property type="molecule type" value="Genomic_DNA"/>
</dbReference>
<evidence type="ECO:0000313" key="11">
    <source>
        <dbReference type="Proteomes" id="UP000603545"/>
    </source>
</evidence>
<evidence type="ECO:0000256" key="7">
    <source>
        <dbReference type="ARBA" id="ARBA00048493"/>
    </source>
</evidence>
<evidence type="ECO:0000256" key="1">
    <source>
        <dbReference type="ARBA" id="ARBA00007707"/>
    </source>
</evidence>
<comment type="caution">
    <text evidence="10">The sequence shown here is derived from an EMBL/GenBank/DDBJ whole genome shotgun (WGS) entry which is preliminary data.</text>
</comment>
<sequence>MRNIAGNVAVIILAAGKGTRMKSGNAKVLHKILGKPMVIYVVETAKRVAGNNVILVVGNQADKIRAIVSEKENDELIYAAQKDQLGTGHAVLCALPYIPEHIEDVVILCGDVPLLSSDTVIRLIDDHIRAKRDISLLAVEIDNPTGYGRLILDEDLHVSKIVEEADATDEQKRIKTINAGIYCVKKEFLLDSLGKIKSDNAQAELYLTDIVEIGYREKKVLGVLVGRDFEEVIGVNTCQDLITVEAIMHKRLGKIS</sequence>
<dbReference type="InterPro" id="IPR025877">
    <property type="entry name" value="MobA-like_NTP_Trfase"/>
</dbReference>
<dbReference type="InterPro" id="IPR029044">
    <property type="entry name" value="Nucleotide-diphossugar_trans"/>
</dbReference>
<dbReference type="SUPFAM" id="SSF53448">
    <property type="entry name" value="Nucleotide-diphospho-sugar transferases"/>
    <property type="match status" value="1"/>
</dbReference>
<evidence type="ECO:0000259" key="9">
    <source>
        <dbReference type="Pfam" id="PF12804"/>
    </source>
</evidence>
<dbReference type="GO" id="GO:0019134">
    <property type="term" value="F:glucosamine-1-phosphate N-acetyltransferase activity"/>
    <property type="evidence" value="ECO:0007669"/>
    <property type="project" value="UniProtKB-EC"/>
</dbReference>
<gene>
    <name evidence="10" type="ORF">H8E80_07335</name>
</gene>
<dbReference type="CDD" id="cd02540">
    <property type="entry name" value="GT2_GlmU_N_bac"/>
    <property type="match status" value="1"/>
</dbReference>
<dbReference type="Pfam" id="PF12804">
    <property type="entry name" value="NTP_transf_3"/>
    <property type="match status" value="1"/>
</dbReference>
<name>A0A8J6N8Q1_9BACT</name>
<evidence type="ECO:0000256" key="8">
    <source>
        <dbReference type="ARBA" id="ARBA00049628"/>
    </source>
</evidence>
<evidence type="ECO:0000256" key="3">
    <source>
        <dbReference type="ARBA" id="ARBA00022679"/>
    </source>
</evidence>
<evidence type="ECO:0000256" key="4">
    <source>
        <dbReference type="ARBA" id="ARBA00022695"/>
    </source>
</evidence>
<comment type="function">
    <text evidence="8">Catalyzes the last two sequential reactions in the de novo biosynthetic pathway for UDP-N-acetylglucosamine (UDP-GlcNAc). The C-terminal domain catalyzes the transfer of acetyl group from acetyl coenzyme A to glucosamine-1-phosphate (GlcN-1-P) to produce N-acetylglucosamine-1-phosphate (GlcNAc-1-P), which is converted into UDP-GlcNAc by the transfer of uridine 5-monophosphate (from uridine 5-triphosphate), a reaction catalyzed by the N-terminal domain.</text>
</comment>
<reference evidence="10 11" key="1">
    <citation type="submission" date="2020-08" db="EMBL/GenBank/DDBJ databases">
        <title>Bridging the membrane lipid divide: bacteria of the FCB group superphylum have the potential to synthesize archaeal ether lipids.</title>
        <authorList>
            <person name="Villanueva L."/>
            <person name="Von Meijenfeldt F.A.B."/>
            <person name="Westbye A.B."/>
            <person name="Yadav S."/>
            <person name="Hopmans E.C."/>
            <person name="Dutilh B.E."/>
            <person name="Sinninghe Damste J.S."/>
        </authorList>
    </citation>
    <scope>NUCLEOTIDE SEQUENCE [LARGE SCALE GENOMIC DNA]</scope>
    <source>
        <strain evidence="10">NIOZ-UU82</strain>
    </source>
</reference>
<evidence type="ECO:0000256" key="6">
    <source>
        <dbReference type="ARBA" id="ARBA00048247"/>
    </source>
</evidence>
<evidence type="ECO:0000313" key="10">
    <source>
        <dbReference type="EMBL" id="MBC8199841.1"/>
    </source>
</evidence>
<evidence type="ECO:0000256" key="5">
    <source>
        <dbReference type="ARBA" id="ARBA00023315"/>
    </source>
</evidence>
<organism evidence="10 11">
    <name type="scientific">Candidatus Desulfaltia bathyphila</name>
    <dbReference type="NCBI Taxonomy" id="2841697"/>
    <lineage>
        <taxon>Bacteria</taxon>
        <taxon>Pseudomonadati</taxon>
        <taxon>Thermodesulfobacteriota</taxon>
        <taxon>Desulfobacteria</taxon>
        <taxon>Desulfobacterales</taxon>
        <taxon>Desulfobacterales incertae sedis</taxon>
        <taxon>Candidatus Desulfaltia</taxon>
    </lineage>
</organism>
<comment type="similarity">
    <text evidence="2">In the N-terminal section; belongs to the N-acetylglucosamine-1-phosphate uridyltransferase family.</text>
</comment>
<comment type="catalytic activity">
    <reaction evidence="6">
        <text>alpha-D-glucosamine 1-phosphate + acetyl-CoA = N-acetyl-alpha-D-glucosamine 1-phosphate + CoA + H(+)</text>
        <dbReference type="Rhea" id="RHEA:13725"/>
        <dbReference type="ChEBI" id="CHEBI:15378"/>
        <dbReference type="ChEBI" id="CHEBI:57287"/>
        <dbReference type="ChEBI" id="CHEBI:57288"/>
        <dbReference type="ChEBI" id="CHEBI:57776"/>
        <dbReference type="ChEBI" id="CHEBI:58516"/>
        <dbReference type="EC" id="2.3.1.157"/>
    </reaction>
</comment>